<organism evidence="5 6">
    <name type="scientific">Denticeps clupeoides</name>
    <name type="common">denticle herring</name>
    <dbReference type="NCBI Taxonomy" id="299321"/>
    <lineage>
        <taxon>Eukaryota</taxon>
        <taxon>Metazoa</taxon>
        <taxon>Chordata</taxon>
        <taxon>Craniata</taxon>
        <taxon>Vertebrata</taxon>
        <taxon>Euteleostomi</taxon>
        <taxon>Actinopterygii</taxon>
        <taxon>Neopterygii</taxon>
        <taxon>Teleostei</taxon>
        <taxon>Clupei</taxon>
        <taxon>Clupeiformes</taxon>
        <taxon>Denticipitoidei</taxon>
        <taxon>Denticipitidae</taxon>
        <taxon>Denticeps</taxon>
    </lineage>
</organism>
<sequence>MTLIIGAMMQITSEGGPQPQSNIIFSMANQDIASVNSLGHVKGVAVGNVTVTGVVQAVDAETGKVVVVSQDQIDVEVVQLKAVRIRAPITRMKTRTLMPVYVMGLTSGQTPFSFGNAIPGLTFHWSVTKRDMLEVHTRHSEASVQLPSEHNFAMNVFGKTKGRTGLKVVVKAVDPYAGHFEGNVRELSDELQIQVYEKLQLLRPEVQTEEILMSPNSNLKLQTNRDGVGVLSYQVLDCPSKAALIQVDDKGHLSSGSLTGTVSLQVISQEPFGVNQTIILAVKVVTVSYLRLSTSPTLHTSNKESLTSIPLGTVLTFTVNFHDSTGEVLHSHNSHLTFITNRDDLIQVGKGPGNSSLTVRTLNVGLTLLGVWDTEQAGLADFLALPVQHAINPGDSLVVGDVVCFSSQIVSQEGLSGIWSSSTTGVLEMHPKTGVAVARDIGTVTVYYEVAGQVRTFREVTFKVNYFSIHLDFSTS</sequence>
<dbReference type="Ensembl" id="ENSDCDT00010068294.1">
    <property type="protein sequence ID" value="ENSDCDP00010057608.1"/>
    <property type="gene ID" value="ENSDCDG00010032451.1"/>
</dbReference>
<evidence type="ECO:0000259" key="3">
    <source>
        <dbReference type="Pfam" id="PF25354"/>
    </source>
</evidence>
<dbReference type="InterPro" id="IPR003343">
    <property type="entry name" value="Big_2"/>
</dbReference>
<name>A0AAY4EJL4_9TELE</name>
<reference evidence="5" key="2">
    <citation type="submission" date="2025-08" db="UniProtKB">
        <authorList>
            <consortium name="Ensembl"/>
        </authorList>
    </citation>
    <scope>IDENTIFICATION</scope>
</reference>
<dbReference type="InterPro" id="IPR058779">
    <property type="entry name" value="Ig_NUP210_13th"/>
</dbReference>
<dbReference type="InterPro" id="IPR045197">
    <property type="entry name" value="NUP210-like"/>
</dbReference>
<dbReference type="GO" id="GO:0005643">
    <property type="term" value="C:nuclear pore"/>
    <property type="evidence" value="ECO:0007669"/>
    <property type="project" value="TreeGrafter"/>
</dbReference>
<evidence type="ECO:0000313" key="6">
    <source>
        <dbReference type="Proteomes" id="UP000694580"/>
    </source>
</evidence>
<dbReference type="Pfam" id="PF02368">
    <property type="entry name" value="Big_2"/>
    <property type="match status" value="1"/>
</dbReference>
<dbReference type="GeneTree" id="ENSGT00390000009491"/>
<feature type="domain" description="BIG2" evidence="1">
    <location>
        <begin position="2"/>
        <end position="65"/>
    </location>
</feature>
<dbReference type="Pfam" id="PF25354">
    <property type="entry name" value="Ig_NUP210_16th"/>
    <property type="match status" value="1"/>
</dbReference>
<proteinExistence type="predicted"/>
<dbReference type="Proteomes" id="UP000694580">
    <property type="component" value="Chromosome 10"/>
</dbReference>
<evidence type="ECO:0000259" key="4">
    <source>
        <dbReference type="Pfam" id="PF26181"/>
    </source>
</evidence>
<dbReference type="PANTHER" id="PTHR23019">
    <property type="entry name" value="NUCLEAR PORE MEMBRANE GLYCOPROTEIN GP210-RELATED"/>
    <property type="match status" value="1"/>
</dbReference>
<gene>
    <name evidence="5" type="primary">NUP210</name>
</gene>
<evidence type="ECO:0000259" key="1">
    <source>
        <dbReference type="Pfam" id="PF02368"/>
    </source>
</evidence>
<dbReference type="Pfam" id="PF22959">
    <property type="entry name" value="Ig_NUP210_15th"/>
    <property type="match status" value="1"/>
</dbReference>
<dbReference type="Pfam" id="PF26181">
    <property type="entry name" value="Ig_NUP210_13th"/>
    <property type="match status" value="1"/>
</dbReference>
<evidence type="ECO:0000313" key="5">
    <source>
        <dbReference type="Ensembl" id="ENSDCDP00010057608.1"/>
    </source>
</evidence>
<feature type="domain" description="NUP210 Ig-like" evidence="3">
    <location>
        <begin position="393"/>
        <end position="459"/>
    </location>
</feature>
<accession>A0AAY4EJL4</accession>
<dbReference type="Pfam" id="PF26183">
    <property type="entry name" value="Ig_NUP210_14th"/>
    <property type="match status" value="1"/>
</dbReference>
<dbReference type="AlphaFoldDB" id="A0AAY4EJL4"/>
<evidence type="ECO:0000259" key="2">
    <source>
        <dbReference type="Pfam" id="PF22959"/>
    </source>
</evidence>
<dbReference type="InterPro" id="IPR055094">
    <property type="entry name" value="NUP210_Ig15"/>
</dbReference>
<evidence type="ECO:0008006" key="7">
    <source>
        <dbReference type="Google" id="ProtNLM"/>
    </source>
</evidence>
<protein>
    <recommendedName>
        <fullName evidence="7">BIG2 domain-containing protein</fullName>
    </recommendedName>
</protein>
<feature type="domain" description="NUP210 Ig-like" evidence="4">
    <location>
        <begin position="79"/>
        <end position="195"/>
    </location>
</feature>
<dbReference type="InterPro" id="IPR057586">
    <property type="entry name" value="Ig_NUP210_16th"/>
</dbReference>
<reference evidence="5 6" key="1">
    <citation type="submission" date="2020-06" db="EMBL/GenBank/DDBJ databases">
        <authorList>
            <consortium name="Wellcome Sanger Institute Data Sharing"/>
        </authorList>
    </citation>
    <scope>NUCLEOTIDE SEQUENCE [LARGE SCALE GENOMIC DNA]</scope>
</reference>
<feature type="domain" description="NUP210 Ig-like" evidence="2">
    <location>
        <begin position="284"/>
        <end position="387"/>
    </location>
</feature>
<keyword evidence="6" id="KW-1185">Reference proteome</keyword>
<reference evidence="5" key="3">
    <citation type="submission" date="2025-09" db="UniProtKB">
        <authorList>
            <consortium name="Ensembl"/>
        </authorList>
    </citation>
    <scope>IDENTIFICATION</scope>
</reference>
<dbReference type="PANTHER" id="PTHR23019:SF2">
    <property type="entry name" value="NUCLEAR PORE MEMBRANE GLYCOPROTEIN 210"/>
    <property type="match status" value="1"/>
</dbReference>